<dbReference type="InterPro" id="IPR027417">
    <property type="entry name" value="P-loop_NTPase"/>
</dbReference>
<keyword evidence="3" id="KW-1185">Reference proteome</keyword>
<dbReference type="Gene3D" id="3.40.50.300">
    <property type="entry name" value="P-loop containing nucleotide triphosphate hydrolases"/>
    <property type="match status" value="1"/>
</dbReference>
<feature type="domain" description="Dynamin N-terminal" evidence="1">
    <location>
        <begin position="59"/>
        <end position="220"/>
    </location>
</feature>
<dbReference type="InterPro" id="IPR022812">
    <property type="entry name" value="Dynamin"/>
</dbReference>
<proteinExistence type="predicted"/>
<dbReference type="PANTHER" id="PTHR11566">
    <property type="entry name" value="DYNAMIN"/>
    <property type="match status" value="1"/>
</dbReference>
<dbReference type="GO" id="GO:0016020">
    <property type="term" value="C:membrane"/>
    <property type="evidence" value="ECO:0007669"/>
    <property type="project" value="TreeGrafter"/>
</dbReference>
<dbReference type="GO" id="GO:0005737">
    <property type="term" value="C:cytoplasm"/>
    <property type="evidence" value="ECO:0007669"/>
    <property type="project" value="TreeGrafter"/>
</dbReference>
<comment type="caution">
    <text evidence="2">The sequence shown here is derived from an EMBL/GenBank/DDBJ whole genome shotgun (WGS) entry which is preliminary data.</text>
</comment>
<accession>A0AAD9UNE9</accession>
<protein>
    <submittedName>
        <fullName evidence="2">Bifunctional Dynamin</fullName>
    </submittedName>
</protein>
<dbReference type="Proteomes" id="UP001214638">
    <property type="component" value="Unassembled WGS sequence"/>
</dbReference>
<reference evidence="2" key="1">
    <citation type="journal article" date="2023" name="Nat. Microbiol.">
        <title>Babesia duncani multi-omics identifies virulence factors and drug targets.</title>
        <authorList>
            <person name="Singh P."/>
            <person name="Lonardi S."/>
            <person name="Liang Q."/>
            <person name="Vydyam P."/>
            <person name="Khabirova E."/>
            <person name="Fang T."/>
            <person name="Gihaz S."/>
            <person name="Thekkiniath J."/>
            <person name="Munshi M."/>
            <person name="Abel S."/>
            <person name="Ciampossin L."/>
            <person name="Batugedara G."/>
            <person name="Gupta M."/>
            <person name="Lu X.M."/>
            <person name="Lenz T."/>
            <person name="Chakravarty S."/>
            <person name="Cornillot E."/>
            <person name="Hu Y."/>
            <person name="Ma W."/>
            <person name="Gonzalez L.M."/>
            <person name="Sanchez S."/>
            <person name="Estrada K."/>
            <person name="Sanchez-Flores A."/>
            <person name="Montero E."/>
            <person name="Harb O.S."/>
            <person name="Le Roch K.G."/>
            <person name="Mamoun C.B."/>
        </authorList>
    </citation>
    <scope>NUCLEOTIDE SEQUENCE</scope>
    <source>
        <strain evidence="2">WA1</strain>
    </source>
</reference>
<evidence type="ECO:0000313" key="2">
    <source>
        <dbReference type="EMBL" id="KAK2195702.1"/>
    </source>
</evidence>
<dbReference type="RefSeq" id="XP_067802545.1">
    <property type="nucleotide sequence ID" value="XM_067947323.1"/>
</dbReference>
<dbReference type="KEGG" id="bdw:94336593"/>
<dbReference type="EMBL" id="JALLKP010000003">
    <property type="protein sequence ID" value="KAK2195702.1"/>
    <property type="molecule type" value="Genomic_DNA"/>
</dbReference>
<dbReference type="GO" id="GO:0005874">
    <property type="term" value="C:microtubule"/>
    <property type="evidence" value="ECO:0007669"/>
    <property type="project" value="TreeGrafter"/>
</dbReference>
<dbReference type="AlphaFoldDB" id="A0AAD9UNE9"/>
<dbReference type="GO" id="GO:0008017">
    <property type="term" value="F:microtubule binding"/>
    <property type="evidence" value="ECO:0007669"/>
    <property type="project" value="TreeGrafter"/>
</dbReference>
<dbReference type="GO" id="GO:0003924">
    <property type="term" value="F:GTPase activity"/>
    <property type="evidence" value="ECO:0007669"/>
    <property type="project" value="TreeGrafter"/>
</dbReference>
<dbReference type="GeneID" id="94336593"/>
<evidence type="ECO:0000259" key="1">
    <source>
        <dbReference type="Pfam" id="PF00350"/>
    </source>
</evidence>
<gene>
    <name evidence="2" type="ORF">BdWA1_002295</name>
</gene>
<sequence>MATIRKQRLEDLTDIHKEHLSTAHQLLDVIKSASDPKLIYLHCYQLMKLGGLDAEVPRLVVFGQQSMGKTTLLDFIMGGPIGYSSTDTGTRQPVVIIMRPESAIDPRELELASGSVGSPSSTITSKKIWCKFNGKIMDIHNVQQNMRLHMQSLGERICSEELEVEVYVPDAITAIFVDLPGIKDDSKSGAEFTRRVVRNYVSNNPNDLYLLVKKSSDDPANWPWSLREFITAAAPNGLGLSPQQTMVVGTRAREFLINEKTDIRTQDQLYERVHKRAVLDSKGQALPLHLLELFSLSIQAKDKGDFLTNKEEMKRQIANGQVEVENMIRHGFEESNSINKEGRSVSEELLDTFSIRQFLRSLNSKFSQLLNGHLTNLERRLIRKKIDLERIVASLETKLQCFSPTTVRESIKQFIRQFMEIVHNMMMGNYTIMKLPIPPEQFLGIYGGSLRDNLEDGHELAQNLFPQPDMYESNFYTKITARTEELYNKKLTMIDTVKPGRYVRYFTSKISVHMFGLIEPPRRVPPAVSGADLGPFDMMGQDYGADELINVEFIQLNNNEENSLHKDIDRSKLSLLTPLASVSAEHLQVPLYAWHKTKEPKTGWVVVRPIVIDRLPPEILVQKSNYREVDVANKQISFRYLDVEFETKALGSGEEDQLENSVETEISETPPVVEGVQNRCSNRYLYVTACSEIFLEEHRTAPYYASALEMVSGEHAEANLLNQLAVTNICHWLKFQIKHMEPEHVYSAEVLYQMLRSIDHVVDRADWEPLVADLVQSNVRGTLLHASRLAACASAAALRRVLRASLAEAFRCIKLTDCDQTLYCLPDSLHFQEQIDHLSEEYCRQKAIDCANAMMNCIIEQTYSIQFDVAVDIFDGCRQFEKYFMGRAGHRSFMGDALSSVKEDLALRKRRLAMTDIFEKSDAKTSIELIYEEVKVQFWATKLLLSTPLTTKLYTYFIKQVVDKALPTTHSDPTASIKVEFEQLMGPGPPRAIIAYRPTMT</sequence>
<organism evidence="2 3">
    <name type="scientific">Babesia duncani</name>
    <dbReference type="NCBI Taxonomy" id="323732"/>
    <lineage>
        <taxon>Eukaryota</taxon>
        <taxon>Sar</taxon>
        <taxon>Alveolata</taxon>
        <taxon>Apicomplexa</taxon>
        <taxon>Aconoidasida</taxon>
        <taxon>Piroplasmida</taxon>
        <taxon>Babesiidae</taxon>
        <taxon>Babesia</taxon>
    </lineage>
</organism>
<dbReference type="SUPFAM" id="SSF52540">
    <property type="entry name" value="P-loop containing nucleoside triphosphate hydrolases"/>
    <property type="match status" value="1"/>
</dbReference>
<dbReference type="InterPro" id="IPR045063">
    <property type="entry name" value="Dynamin_N"/>
</dbReference>
<dbReference type="Pfam" id="PF00350">
    <property type="entry name" value="Dynamin_N"/>
    <property type="match status" value="1"/>
</dbReference>
<dbReference type="PANTHER" id="PTHR11566:SF233">
    <property type="entry name" value="CHROMOSOME UNDETERMINED SCAFFOLD_59, WHOLE GENOME SHOTGUN SEQUENCE"/>
    <property type="match status" value="1"/>
</dbReference>
<name>A0AAD9UNE9_9APIC</name>
<evidence type="ECO:0000313" key="3">
    <source>
        <dbReference type="Proteomes" id="UP001214638"/>
    </source>
</evidence>